<protein>
    <submittedName>
        <fullName evidence="1">Uncharacterized protein</fullName>
    </submittedName>
</protein>
<evidence type="ECO:0000313" key="2">
    <source>
        <dbReference type="Proteomes" id="UP000814140"/>
    </source>
</evidence>
<proteinExistence type="predicted"/>
<organism evidence="1 2">
    <name type="scientific">Artomyces pyxidatus</name>
    <dbReference type="NCBI Taxonomy" id="48021"/>
    <lineage>
        <taxon>Eukaryota</taxon>
        <taxon>Fungi</taxon>
        <taxon>Dikarya</taxon>
        <taxon>Basidiomycota</taxon>
        <taxon>Agaricomycotina</taxon>
        <taxon>Agaricomycetes</taxon>
        <taxon>Russulales</taxon>
        <taxon>Auriscalpiaceae</taxon>
        <taxon>Artomyces</taxon>
    </lineage>
</organism>
<accession>A0ACB8SNQ3</accession>
<gene>
    <name evidence="1" type="ORF">BV25DRAFT_1920052</name>
</gene>
<reference evidence="1" key="1">
    <citation type="submission" date="2021-03" db="EMBL/GenBank/DDBJ databases">
        <authorList>
            <consortium name="DOE Joint Genome Institute"/>
            <person name="Ahrendt S."/>
            <person name="Looney B.P."/>
            <person name="Miyauchi S."/>
            <person name="Morin E."/>
            <person name="Drula E."/>
            <person name="Courty P.E."/>
            <person name="Chicoki N."/>
            <person name="Fauchery L."/>
            <person name="Kohler A."/>
            <person name="Kuo A."/>
            <person name="Labutti K."/>
            <person name="Pangilinan J."/>
            <person name="Lipzen A."/>
            <person name="Riley R."/>
            <person name="Andreopoulos W."/>
            <person name="He G."/>
            <person name="Johnson J."/>
            <person name="Barry K.W."/>
            <person name="Grigoriev I.V."/>
            <person name="Nagy L."/>
            <person name="Hibbett D."/>
            <person name="Henrissat B."/>
            <person name="Matheny P.B."/>
            <person name="Labbe J."/>
            <person name="Martin F."/>
        </authorList>
    </citation>
    <scope>NUCLEOTIDE SEQUENCE</scope>
    <source>
        <strain evidence="1">HHB10654</strain>
    </source>
</reference>
<reference evidence="1" key="2">
    <citation type="journal article" date="2022" name="New Phytol.">
        <title>Evolutionary transition to the ectomycorrhizal habit in the genomes of a hyperdiverse lineage of mushroom-forming fungi.</title>
        <authorList>
            <person name="Looney B."/>
            <person name="Miyauchi S."/>
            <person name="Morin E."/>
            <person name="Drula E."/>
            <person name="Courty P.E."/>
            <person name="Kohler A."/>
            <person name="Kuo A."/>
            <person name="LaButti K."/>
            <person name="Pangilinan J."/>
            <person name="Lipzen A."/>
            <person name="Riley R."/>
            <person name="Andreopoulos W."/>
            <person name="He G."/>
            <person name="Johnson J."/>
            <person name="Nolan M."/>
            <person name="Tritt A."/>
            <person name="Barry K.W."/>
            <person name="Grigoriev I.V."/>
            <person name="Nagy L.G."/>
            <person name="Hibbett D."/>
            <person name="Henrissat B."/>
            <person name="Matheny P.B."/>
            <person name="Labbe J."/>
            <person name="Martin F.M."/>
        </authorList>
    </citation>
    <scope>NUCLEOTIDE SEQUENCE</scope>
    <source>
        <strain evidence="1">HHB10654</strain>
    </source>
</reference>
<dbReference type="Proteomes" id="UP000814140">
    <property type="component" value="Unassembled WGS sequence"/>
</dbReference>
<dbReference type="EMBL" id="MU277245">
    <property type="protein sequence ID" value="KAI0057585.1"/>
    <property type="molecule type" value="Genomic_DNA"/>
</dbReference>
<keyword evidence="2" id="KW-1185">Reference proteome</keyword>
<comment type="caution">
    <text evidence="1">The sequence shown here is derived from an EMBL/GenBank/DDBJ whole genome shotgun (WGS) entry which is preliminary data.</text>
</comment>
<evidence type="ECO:0000313" key="1">
    <source>
        <dbReference type="EMBL" id="KAI0057585.1"/>
    </source>
</evidence>
<sequence length="541" mass="60910">MAPSLGALAHDVLLEILEDLDYKGLMSCQATCRRIRTVVASSVSLQYIIELAACGMLDGPRGTQRLDVTERLRRLRLYDTAWRELHWTKEDKYPPLVGRRLPFIDGNMLIFLNLDQSGHTSGYTSHRIPSTLRGVEEQRLDFATKLPSLKRIVDASQDLIISSGRSSYSSYHLRSLSSGDPHPLAHNNGVLDRTPERYGGVIIDIFEDLLLEVVMRVWGVEHIVWNWKTGVAEYKAVSLPSVLISSPTVYMIFPPEVEPPRGRYRARCFLDRNHLLVNAGGPNHDSKPVGIHILQFRTGPPPSRSRATSLTEGPTYVFLFPHFTPCLAFETTVAAPWRTVDPLSPVPFYCDPSDRIFSVRTAWRAYDQGHHLSFHILASTFHSYLRSHPFPRGSTWIDVPWDKWGPMGCRVTQRVPSITEACMRGTKILRIDHDPHHRSKPAVDILDYHPLRVARALMLLRSGATPVTVFRGSTLVEPGAAFDGFATMLPCISTNVPLPDELADAMLRGAQCQAYLCENGVVLMQVELRGQRIKDTWTYTI</sequence>
<name>A0ACB8SNQ3_9AGAM</name>